<dbReference type="GO" id="GO:0004748">
    <property type="term" value="F:ribonucleoside-diphosphate reductase activity, thioredoxin disulfide as acceptor"/>
    <property type="evidence" value="ECO:0007669"/>
    <property type="project" value="UniProtKB-EC"/>
</dbReference>
<dbReference type="InterPro" id="IPR024434">
    <property type="entry name" value="TSCPD_dom"/>
</dbReference>
<dbReference type="EC" id="1.17.4.1" evidence="2"/>
<evidence type="ECO:0000259" key="6">
    <source>
        <dbReference type="Pfam" id="PF12637"/>
    </source>
</evidence>
<protein>
    <recommendedName>
        <fullName evidence="2">ribonucleoside-diphosphate reductase</fullName>
        <ecNumber evidence="2">1.17.4.1</ecNumber>
    </recommendedName>
</protein>
<proteinExistence type="inferred from homology"/>
<keyword evidence="3" id="KW-0237">DNA synthesis</keyword>
<sequence>MYTYTTKGVCSRKINFDIEDNIIKNISFIGGCDGNLKAICSLAEGMEVETIIKKLKGISCDGKPTSCPDQLAKALEELLNE</sequence>
<evidence type="ECO:0000256" key="5">
    <source>
        <dbReference type="ARBA" id="ARBA00047754"/>
    </source>
</evidence>
<gene>
    <name evidence="7" type="ORF">GOM49_07400</name>
</gene>
<accession>A0A6I6FAZ1</accession>
<evidence type="ECO:0000256" key="3">
    <source>
        <dbReference type="ARBA" id="ARBA00022634"/>
    </source>
</evidence>
<dbReference type="InterPro" id="IPR023806">
    <property type="entry name" value="CHP03905"/>
</dbReference>
<evidence type="ECO:0000256" key="2">
    <source>
        <dbReference type="ARBA" id="ARBA00012274"/>
    </source>
</evidence>
<dbReference type="EMBL" id="CP046522">
    <property type="protein sequence ID" value="QGU94945.1"/>
    <property type="molecule type" value="Genomic_DNA"/>
</dbReference>
<dbReference type="GO" id="GO:0000166">
    <property type="term" value="F:nucleotide binding"/>
    <property type="evidence" value="ECO:0007669"/>
    <property type="project" value="UniProtKB-KW"/>
</dbReference>
<dbReference type="Proteomes" id="UP000422764">
    <property type="component" value="Chromosome"/>
</dbReference>
<dbReference type="Pfam" id="PF12637">
    <property type="entry name" value="TSCPD"/>
    <property type="match status" value="1"/>
</dbReference>
<reference evidence="7 8" key="1">
    <citation type="submission" date="2019-12" db="EMBL/GenBank/DDBJ databases">
        <title>Genome sequenceing of Clostridium bovifaecis.</title>
        <authorList>
            <person name="Yao Y."/>
        </authorList>
    </citation>
    <scope>NUCLEOTIDE SEQUENCE [LARGE SCALE GENOMIC DNA]</scope>
    <source>
        <strain evidence="7 8">BXX</strain>
    </source>
</reference>
<evidence type="ECO:0000256" key="1">
    <source>
        <dbReference type="ARBA" id="ARBA00007405"/>
    </source>
</evidence>
<organism evidence="7 8">
    <name type="scientific">Clostridium bovifaecis</name>
    <dbReference type="NCBI Taxonomy" id="2184719"/>
    <lineage>
        <taxon>Bacteria</taxon>
        <taxon>Bacillati</taxon>
        <taxon>Bacillota</taxon>
        <taxon>Clostridia</taxon>
        <taxon>Eubacteriales</taxon>
        <taxon>Clostridiaceae</taxon>
        <taxon>Clostridium</taxon>
    </lineage>
</organism>
<name>A0A6I6FAZ1_9CLOT</name>
<evidence type="ECO:0000313" key="7">
    <source>
        <dbReference type="EMBL" id="QGU94945.1"/>
    </source>
</evidence>
<evidence type="ECO:0000313" key="8">
    <source>
        <dbReference type="Proteomes" id="UP000422764"/>
    </source>
</evidence>
<comment type="similarity">
    <text evidence="1">Belongs to the ribonucleoside diphosphate reductase class-2 family.</text>
</comment>
<dbReference type="NCBIfam" id="TIGR03905">
    <property type="entry name" value="TIGR03905_4_Cys"/>
    <property type="match status" value="1"/>
</dbReference>
<dbReference type="GO" id="GO:0071897">
    <property type="term" value="P:DNA biosynthetic process"/>
    <property type="evidence" value="ECO:0007669"/>
    <property type="project" value="UniProtKB-KW"/>
</dbReference>
<keyword evidence="4" id="KW-0547">Nucleotide-binding</keyword>
<dbReference type="AlphaFoldDB" id="A0A6I6FAZ1"/>
<comment type="catalytic activity">
    <reaction evidence="5">
        <text>a 2'-deoxyribonucleoside 5'-diphosphate + [thioredoxin]-disulfide + H2O = a ribonucleoside 5'-diphosphate + [thioredoxin]-dithiol</text>
        <dbReference type="Rhea" id="RHEA:23252"/>
        <dbReference type="Rhea" id="RHEA-COMP:10698"/>
        <dbReference type="Rhea" id="RHEA-COMP:10700"/>
        <dbReference type="ChEBI" id="CHEBI:15377"/>
        <dbReference type="ChEBI" id="CHEBI:29950"/>
        <dbReference type="ChEBI" id="CHEBI:50058"/>
        <dbReference type="ChEBI" id="CHEBI:57930"/>
        <dbReference type="ChEBI" id="CHEBI:73316"/>
        <dbReference type="EC" id="1.17.4.1"/>
    </reaction>
</comment>
<keyword evidence="8" id="KW-1185">Reference proteome</keyword>
<evidence type="ECO:0000256" key="4">
    <source>
        <dbReference type="ARBA" id="ARBA00022741"/>
    </source>
</evidence>
<feature type="domain" description="TSCPD" evidence="6">
    <location>
        <begin position="4"/>
        <end position="78"/>
    </location>
</feature>